<dbReference type="Proteomes" id="UP000076501">
    <property type="component" value="Unassembled WGS sequence"/>
</dbReference>
<gene>
    <name evidence="2" type="ORF">B4082_3702</name>
</gene>
<evidence type="ECO:0000313" key="3">
    <source>
        <dbReference type="Proteomes" id="UP000076501"/>
    </source>
</evidence>
<keyword evidence="1" id="KW-0472">Membrane</keyword>
<evidence type="ECO:0000313" key="2">
    <source>
        <dbReference type="EMBL" id="KZD31357.1"/>
    </source>
</evidence>
<accession>A0A161T302</accession>
<comment type="caution">
    <text evidence="2">The sequence shown here is derived from an EMBL/GenBank/DDBJ whole genome shotgun (WGS) entry which is preliminary data.</text>
</comment>
<proteinExistence type="predicted"/>
<protein>
    <submittedName>
        <fullName evidence="2">Uncharacterized protein</fullName>
    </submittedName>
</protein>
<organism evidence="2 3">
    <name type="scientific">Bacillus cereus</name>
    <dbReference type="NCBI Taxonomy" id="1396"/>
    <lineage>
        <taxon>Bacteria</taxon>
        <taxon>Bacillati</taxon>
        <taxon>Bacillota</taxon>
        <taxon>Bacilli</taxon>
        <taxon>Bacillales</taxon>
        <taxon>Bacillaceae</taxon>
        <taxon>Bacillus</taxon>
        <taxon>Bacillus cereus group</taxon>
    </lineage>
</organism>
<name>A0A161T302_BACCE</name>
<dbReference type="EMBL" id="LJKA01000057">
    <property type="protein sequence ID" value="KZD31357.1"/>
    <property type="molecule type" value="Genomic_DNA"/>
</dbReference>
<keyword evidence="1" id="KW-1133">Transmembrane helix</keyword>
<dbReference type="AlphaFoldDB" id="A0A161T302"/>
<evidence type="ECO:0000256" key="1">
    <source>
        <dbReference type="SAM" id="Phobius"/>
    </source>
</evidence>
<reference evidence="2 3" key="1">
    <citation type="submission" date="2015-09" db="EMBL/GenBank/DDBJ databases">
        <title>Bacillus cereus food isolates.</title>
        <authorList>
            <person name="Boekhorst J."/>
        </authorList>
    </citation>
    <scope>NUCLEOTIDE SEQUENCE [LARGE SCALE GENOMIC DNA]</scope>
    <source>
        <strain evidence="2 3">B4082</strain>
    </source>
</reference>
<feature type="transmembrane region" description="Helical" evidence="1">
    <location>
        <begin position="17"/>
        <end position="36"/>
    </location>
</feature>
<keyword evidence="1" id="KW-0812">Transmembrane</keyword>
<sequence length="41" mass="4855">MDVYPDTGGYESYSSKYMGVFTIWTVYIKPIIYLYGIRFCI</sequence>